<dbReference type="OrthoDB" id="6025450at2"/>
<protein>
    <submittedName>
        <fullName evidence="2">Uncharacterized protein</fullName>
    </submittedName>
</protein>
<keyword evidence="3" id="KW-1185">Reference proteome</keyword>
<evidence type="ECO:0000313" key="2">
    <source>
        <dbReference type="EMBL" id="RDY65430.1"/>
    </source>
</evidence>
<evidence type="ECO:0000256" key="1">
    <source>
        <dbReference type="SAM" id="MobiDB-lite"/>
    </source>
</evidence>
<dbReference type="RefSeq" id="WP_115844862.1">
    <property type="nucleotide sequence ID" value="NZ_CP046603.1"/>
</dbReference>
<comment type="caution">
    <text evidence="2">The sequence shown here is derived from an EMBL/GenBank/DDBJ whole genome shotgun (WGS) entry which is preliminary data.</text>
</comment>
<dbReference type="Proteomes" id="UP000256829">
    <property type="component" value="Unassembled WGS sequence"/>
</dbReference>
<organism evidence="2 3">
    <name type="scientific">Lysobacter soli</name>
    <dbReference type="NCBI Taxonomy" id="453783"/>
    <lineage>
        <taxon>Bacteria</taxon>
        <taxon>Pseudomonadati</taxon>
        <taxon>Pseudomonadota</taxon>
        <taxon>Gammaproteobacteria</taxon>
        <taxon>Lysobacterales</taxon>
        <taxon>Lysobacteraceae</taxon>
        <taxon>Lysobacter</taxon>
    </lineage>
</organism>
<proteinExistence type="predicted"/>
<reference evidence="2 3" key="1">
    <citation type="submission" date="2018-08" db="EMBL/GenBank/DDBJ databases">
        <title>Lysobacter soli KCTC 22011, whole genome shotgun sequence.</title>
        <authorList>
            <person name="Zhang X."/>
            <person name="Feng G."/>
            <person name="Zhu H."/>
        </authorList>
    </citation>
    <scope>NUCLEOTIDE SEQUENCE [LARGE SCALE GENOMIC DNA]</scope>
    <source>
        <strain evidence="2 3">KCTC 22011</strain>
    </source>
</reference>
<dbReference type="AlphaFoldDB" id="A0A3D8V7N3"/>
<dbReference type="EMBL" id="QTJR01000019">
    <property type="protein sequence ID" value="RDY65430.1"/>
    <property type="molecule type" value="Genomic_DNA"/>
</dbReference>
<gene>
    <name evidence="2" type="ORF">DX912_17725</name>
</gene>
<evidence type="ECO:0000313" key="3">
    <source>
        <dbReference type="Proteomes" id="UP000256829"/>
    </source>
</evidence>
<name>A0A3D8V7N3_9GAMM</name>
<feature type="region of interest" description="Disordered" evidence="1">
    <location>
        <begin position="1"/>
        <end position="63"/>
    </location>
</feature>
<feature type="compositionally biased region" description="Basic and acidic residues" evidence="1">
    <location>
        <begin position="1"/>
        <end position="30"/>
    </location>
</feature>
<sequence length="63" mass="7044">MSKFHRDHEGLPEADTRKGELRKPDDRDDQPGQGADLTPPLRDTALDAEYDLPDNGTPSQAER</sequence>
<accession>A0A3D8V7N3</accession>